<proteinExistence type="predicted"/>
<sequence length="386" mass="41721">MPLTRFDPPADIDDLDTEALRNAWSEEIDETVTKNRDDLQAKLGPNHPAQFFNELTDPKNMADRVEQPIMWQGFPRLLEKKFGENSTAAFQHAEDGTPTAKARQDFQDEYLEWHVTRDGTPASKIVRVEFTCEGPEYWKFLGERAPDKVVALYQQHVDPSATRADLFPGGIYDPLNKWNTGRGAMHLIQGNNTLGAEVNIGAFATIKRKDEDGAPITDADKLIRCAKFGAAGRASDPHIGDIVNSLARQGYSITIKNPIGLYIHAIDLTGFTKPDGTPVTPEYFTITRGSVGQGLRAIFAVPPGETTGGHSFTVSDIAIGGIKIAFGGQIAKHISMKLTGVAVEKGKINNPLFGCGAGAQLFAATGLAHKAGGAPAATRVPAMLEE</sequence>
<gene>
    <name evidence="1" type="ORF">SAMN02799620_04498</name>
</gene>
<protein>
    <submittedName>
        <fullName evidence="1">Uncharacterized protein</fullName>
    </submittedName>
</protein>
<dbReference type="AlphaFoldDB" id="A0A1G4WSW2"/>
<dbReference type="Proteomes" id="UP000199707">
    <property type="component" value="Unassembled WGS sequence"/>
</dbReference>
<reference evidence="2" key="1">
    <citation type="submission" date="2016-10" db="EMBL/GenBank/DDBJ databases">
        <authorList>
            <person name="Varghese N."/>
            <person name="Submissions S."/>
        </authorList>
    </citation>
    <scope>NUCLEOTIDE SEQUENCE [LARGE SCALE GENOMIC DNA]</scope>
    <source>
        <strain evidence="2">UNC267MFSha1.1M11</strain>
    </source>
</reference>
<name>A0A1G4WSW2_9MYCO</name>
<organism evidence="1 2">
    <name type="scientific">Mycolicibacterium fluoranthenivorans</name>
    <dbReference type="NCBI Taxonomy" id="258505"/>
    <lineage>
        <taxon>Bacteria</taxon>
        <taxon>Bacillati</taxon>
        <taxon>Actinomycetota</taxon>
        <taxon>Actinomycetes</taxon>
        <taxon>Mycobacteriales</taxon>
        <taxon>Mycobacteriaceae</taxon>
        <taxon>Mycolicibacterium</taxon>
    </lineage>
</organism>
<dbReference type="STRING" id="1502745.SAMN02799620_04498"/>
<dbReference type="RefSeq" id="WP_090361351.1">
    <property type="nucleotide sequence ID" value="NZ_FMUB01000009.1"/>
</dbReference>
<accession>A0A1G4WSW2</accession>
<dbReference type="EMBL" id="FMUB01000009">
    <property type="protein sequence ID" value="SCX28024.1"/>
    <property type="molecule type" value="Genomic_DNA"/>
</dbReference>
<evidence type="ECO:0000313" key="1">
    <source>
        <dbReference type="EMBL" id="SCX28024.1"/>
    </source>
</evidence>
<evidence type="ECO:0000313" key="2">
    <source>
        <dbReference type="Proteomes" id="UP000199707"/>
    </source>
</evidence>